<reference evidence="1 3" key="1">
    <citation type="submission" date="2018-08" db="EMBL/GenBank/DDBJ databases">
        <title>Proposal of Muricauda 72 sp.nov. and Muricauda NH166 sp.nov., isolated from seawater.</title>
        <authorList>
            <person name="Cheng H."/>
            <person name="Wu Y.-H."/>
            <person name="Guo L.-L."/>
            <person name="Xu X.-W."/>
        </authorList>
    </citation>
    <scope>NUCLEOTIDE SEQUENCE [LARGE SCALE GENOMIC DNA]</scope>
    <source>
        <strain evidence="1 3">72</strain>
    </source>
</reference>
<accession>A0A3A1NLI5</accession>
<proteinExistence type="predicted"/>
<evidence type="ECO:0000313" key="3">
    <source>
        <dbReference type="Proteomes" id="UP000266691"/>
    </source>
</evidence>
<name>A0A3A1NLI5_9FLAO</name>
<dbReference type="Proteomes" id="UP000321621">
    <property type="component" value="Unassembled WGS sequence"/>
</dbReference>
<evidence type="ECO:0000313" key="1">
    <source>
        <dbReference type="EMBL" id="RIV47185.1"/>
    </source>
</evidence>
<dbReference type="EMBL" id="VNWK01000008">
    <property type="protein sequence ID" value="TXK00885.1"/>
    <property type="molecule type" value="Genomic_DNA"/>
</dbReference>
<keyword evidence="4" id="KW-1185">Reference proteome</keyword>
<dbReference type="EMBL" id="QXFI01000008">
    <property type="protein sequence ID" value="RIV47185.1"/>
    <property type="molecule type" value="Genomic_DNA"/>
</dbReference>
<organism evidence="1 3">
    <name type="scientific">Flagellimonas pelagia</name>
    <dbReference type="NCBI Taxonomy" id="2306998"/>
    <lineage>
        <taxon>Bacteria</taxon>
        <taxon>Pseudomonadati</taxon>
        <taxon>Bacteroidota</taxon>
        <taxon>Flavobacteriia</taxon>
        <taxon>Flavobacteriales</taxon>
        <taxon>Flavobacteriaceae</taxon>
        <taxon>Flagellimonas</taxon>
    </lineage>
</organism>
<dbReference type="OrthoDB" id="9808953at2"/>
<sequence length="715" mass="73416">MRTYIATLVIALLMINTLSGQVKIGDNPQNLDPSSVLELESNNRVLVITRVTTTQMNTISPLPGAMVYNTDQECINYYNGVEWINICEALDNSFTLSTRADSLIQVNPNAIDNTIAILQSLNPDGSTNYNFEVNQITGVNIVNSTINGDSKIQTASVTKRLLAPESVSLGKFENGTQAGQIFRYNGTAWTLSNEKTLAITEKDSVIGNEVVGPFDTTLKLEGNGIEGDPYTLDVSENGITSFELANDAVTLVKMADNSVGTTELVDDSVDADKINANVAGIGLTQAVDGSLEVDVTQFAGDGTLSSTDGTILITGTPANALFEDVQLDVADDAVTLVKMADNSVGTTELVDDSVDADKINANVAGTGLTQASDGSLEVDVTQFAGDGTLSSTDGTILITGTPTNALFEDVQLDVADDAITSAKIADLSIASADIADGAITTIKIANNAINSGRIINGTIIDADVNAAAAIQGTKISPDFGTLNVATTGTLASGNATITGTLSTTSTATIGANTITATDGTNGQVLTTDGAGNASWQNTGPVAVQTTSAIDGDGLAAAPLDLADDAVTSAKILNGAIVDADVNAAAAIQGTKISPDFGTLNVATTGTLASGNATITGTLSTTSTATIGGSFEAPITTTALDLVLDATNYTVILGGNHNLTLPAANTCQGRVYIIKNITVFNPTISTYIDNTGGNISVIPSGVIQLQSDGSNWQQIN</sequence>
<reference evidence="2 4" key="2">
    <citation type="submission" date="2019-07" db="EMBL/GenBank/DDBJ databases">
        <title>Draft genome of two Muricauda strains isolated from deep sea.</title>
        <authorList>
            <person name="Sun C."/>
        </authorList>
    </citation>
    <scope>NUCLEOTIDE SEQUENCE [LARGE SCALE GENOMIC DNA]</scope>
    <source>
        <strain evidence="2 4">72</strain>
    </source>
</reference>
<dbReference type="AlphaFoldDB" id="A0A3A1NLI5"/>
<dbReference type="RefSeq" id="WP_119645820.1">
    <property type="nucleotide sequence ID" value="NZ_QXFI01000008.1"/>
</dbReference>
<evidence type="ECO:0000313" key="2">
    <source>
        <dbReference type="EMBL" id="TXK00885.1"/>
    </source>
</evidence>
<evidence type="ECO:0000313" key="4">
    <source>
        <dbReference type="Proteomes" id="UP000321621"/>
    </source>
</evidence>
<dbReference type="Proteomes" id="UP000266691">
    <property type="component" value="Unassembled WGS sequence"/>
</dbReference>
<gene>
    <name evidence="1" type="ORF">D2V05_01410</name>
    <name evidence="2" type="ORF">FQ017_01400</name>
</gene>
<protein>
    <submittedName>
        <fullName evidence="1">Uncharacterized protein</fullName>
    </submittedName>
</protein>
<comment type="caution">
    <text evidence="1">The sequence shown here is derived from an EMBL/GenBank/DDBJ whole genome shotgun (WGS) entry which is preliminary data.</text>
</comment>